<dbReference type="Pfam" id="PF03577">
    <property type="entry name" value="Peptidase_C69"/>
    <property type="match status" value="1"/>
</dbReference>
<evidence type="ECO:0000256" key="2">
    <source>
        <dbReference type="ARBA" id="ARBA00007225"/>
    </source>
</evidence>
<evidence type="ECO:0000313" key="7">
    <source>
        <dbReference type="EMBL" id="RST99133.1"/>
    </source>
</evidence>
<dbReference type="GO" id="GO:0070004">
    <property type="term" value="F:cysteine-type exopeptidase activity"/>
    <property type="evidence" value="ECO:0007669"/>
    <property type="project" value="InterPro"/>
</dbReference>
<evidence type="ECO:0000256" key="5">
    <source>
        <dbReference type="ARBA" id="ARBA00022997"/>
    </source>
</evidence>
<keyword evidence="5 6" id="KW-0224">Dipeptidase</keyword>
<dbReference type="GO" id="GO:0006508">
    <property type="term" value="P:proteolysis"/>
    <property type="evidence" value="ECO:0007669"/>
    <property type="project" value="UniProtKB-KW"/>
</dbReference>
<comment type="catalytic activity">
    <reaction evidence="1">
        <text>an L-aminoacyl-L-amino acid + H2O = 2 an L-alpha-amino acid</text>
        <dbReference type="Rhea" id="RHEA:48940"/>
        <dbReference type="ChEBI" id="CHEBI:15377"/>
        <dbReference type="ChEBI" id="CHEBI:59869"/>
        <dbReference type="ChEBI" id="CHEBI:77460"/>
        <dbReference type="EC" id="3.4.13.19"/>
    </reaction>
</comment>
<name>A0A429ZYT3_9ENTE</name>
<dbReference type="RefSeq" id="WP_240626668.1">
    <property type="nucleotide sequence ID" value="NZ_NGJS01000006.1"/>
</dbReference>
<keyword evidence="8" id="KW-1185">Reference proteome</keyword>
<evidence type="ECO:0000313" key="8">
    <source>
        <dbReference type="Proteomes" id="UP000287857"/>
    </source>
</evidence>
<dbReference type="PANTHER" id="PTHR12994:SF17">
    <property type="entry name" value="LD30995P"/>
    <property type="match status" value="1"/>
</dbReference>
<keyword evidence="3 6" id="KW-0645">Protease</keyword>
<organism evidence="7 8">
    <name type="scientific">Vagococcus vulneris</name>
    <dbReference type="NCBI Taxonomy" id="1977869"/>
    <lineage>
        <taxon>Bacteria</taxon>
        <taxon>Bacillati</taxon>
        <taxon>Bacillota</taxon>
        <taxon>Bacilli</taxon>
        <taxon>Lactobacillales</taxon>
        <taxon>Enterococcaceae</taxon>
        <taxon>Vagococcus</taxon>
    </lineage>
</organism>
<sequence length="468" mass="52538">MCTTVIVGKKATIDGSTLNARNVDSESPIDEVKFIVVPEENNQTVDYTSVVTGVTIPLPSRRLRHQLVPNIKLAEEGEFGESGINSMNVGMSATESIYGNAQVLAIDPYVADGIGEDAMVSVVLPYITTAREGVVYLGELIEKYGSSEGNGVIFSDHEDVWYMEIPCGHHWIATKIPEDHCCVIANQVAHQAIDFNNTDNVLYSNGIQEFVERNSLNPDSDEWNFRHIFGTNTSLDRRYNTPRVWYGQCYLGHKTENPSSNDLPFTFKPNRLLTIEDVGYVLSSHYNDTIYDQLGDGSLAEKTSFRPIAMNRTAQSHIIQIRNHVSEDISGVLWLNSAPTAFNPYVPFYANADDTSTYYNQTSLSFNFGEAYWRARMIAVLVEQNYGETHTANNAYLTECQRQANAFITETDKLSISYKNQELTRYLTKRNQLLTDKIKALTLAHIEELTNGNLGLSALTYTRDKNQL</sequence>
<comment type="similarity">
    <text evidence="2 6">Belongs to the peptidase C69 family.</text>
</comment>
<comment type="caution">
    <text evidence="7">The sequence shown here is derived from an EMBL/GenBank/DDBJ whole genome shotgun (WGS) entry which is preliminary data.</text>
</comment>
<accession>A0A429ZYT3</accession>
<evidence type="ECO:0000256" key="6">
    <source>
        <dbReference type="RuleBase" id="RU364089"/>
    </source>
</evidence>
<dbReference type="EMBL" id="NGJS01000006">
    <property type="protein sequence ID" value="RST99133.1"/>
    <property type="molecule type" value="Genomic_DNA"/>
</dbReference>
<dbReference type="NCBIfam" id="NF033678">
    <property type="entry name" value="C69_fam_dipept"/>
    <property type="match status" value="1"/>
</dbReference>
<dbReference type="EC" id="3.4.-.-" evidence="6"/>
<dbReference type="Proteomes" id="UP000287857">
    <property type="component" value="Unassembled WGS sequence"/>
</dbReference>
<dbReference type="GO" id="GO:0016805">
    <property type="term" value="F:dipeptidase activity"/>
    <property type="evidence" value="ECO:0007669"/>
    <property type="project" value="UniProtKB-KW"/>
</dbReference>
<gene>
    <name evidence="7" type="ORF">CBF37_05555</name>
</gene>
<protein>
    <recommendedName>
        <fullName evidence="6">Dipeptidase</fullName>
        <ecNumber evidence="6">3.4.-.-</ecNumber>
    </recommendedName>
</protein>
<evidence type="ECO:0000256" key="4">
    <source>
        <dbReference type="ARBA" id="ARBA00022801"/>
    </source>
</evidence>
<dbReference type="InterPro" id="IPR005322">
    <property type="entry name" value="Peptidase_C69"/>
</dbReference>
<dbReference type="PANTHER" id="PTHR12994">
    <property type="entry name" value="SECERNIN"/>
    <property type="match status" value="1"/>
</dbReference>
<proteinExistence type="inferred from homology"/>
<reference evidence="7 8" key="1">
    <citation type="submission" date="2017-05" db="EMBL/GenBank/DDBJ databases">
        <title>Vagococcus spp. assemblies.</title>
        <authorList>
            <person name="Gulvik C.A."/>
        </authorList>
    </citation>
    <scope>NUCLEOTIDE SEQUENCE [LARGE SCALE GENOMIC DNA]</scope>
    <source>
        <strain evidence="7 8">SS1995</strain>
    </source>
</reference>
<evidence type="ECO:0000256" key="3">
    <source>
        <dbReference type="ARBA" id="ARBA00022670"/>
    </source>
</evidence>
<dbReference type="AlphaFoldDB" id="A0A429ZYT3"/>
<dbReference type="InterPro" id="IPR047804">
    <property type="entry name" value="C69_dipept_A-like"/>
</dbReference>
<keyword evidence="4 6" id="KW-0378">Hydrolase</keyword>
<evidence type="ECO:0000256" key="1">
    <source>
        <dbReference type="ARBA" id="ARBA00001670"/>
    </source>
</evidence>